<sequence>MKGFQFIIEGNWGHFKKPETNNNPLSHDLITKTALIGLIGAVLGIEREEMKRRFPQLSEDLLYGVQLLHPVIKISWGFTSRKAINPTAEGSPKFFEFLKSPRFLVSIALKDEQSNAIFEEFKSSIKKEEAVYSPVLGLHNCPANLKWESDGVFSTIKCGVFKTKGFVIVGEHIPQDISGEFRIGFDKIPTFQNDDFWNLPDKYKNIIYPDYPHSITVKGKYFEYQTTETLEKWCLI</sequence>
<proteinExistence type="predicted"/>
<organism evidence="2">
    <name type="scientific">bioreactor metagenome</name>
    <dbReference type="NCBI Taxonomy" id="1076179"/>
    <lineage>
        <taxon>unclassified sequences</taxon>
        <taxon>metagenomes</taxon>
        <taxon>ecological metagenomes</taxon>
    </lineage>
</organism>
<dbReference type="InterPro" id="IPR013422">
    <property type="entry name" value="CRISPR-assoc_prot_Cas5_N"/>
</dbReference>
<dbReference type="NCBIfam" id="TIGR02593">
    <property type="entry name" value="CRISPR_cas5"/>
    <property type="match status" value="1"/>
</dbReference>
<evidence type="ECO:0008006" key="3">
    <source>
        <dbReference type="Google" id="ProtNLM"/>
    </source>
</evidence>
<accession>A0A644XG56</accession>
<comment type="caution">
    <text evidence="2">The sequence shown here is derived from an EMBL/GenBank/DDBJ whole genome shotgun (WGS) entry which is preliminary data.</text>
</comment>
<protein>
    <recommendedName>
        <fullName evidence="3">CRISPR-associated protein Cas5</fullName>
    </recommendedName>
</protein>
<evidence type="ECO:0000256" key="1">
    <source>
        <dbReference type="ARBA" id="ARBA00023118"/>
    </source>
</evidence>
<dbReference type="InterPro" id="IPR021124">
    <property type="entry name" value="CRISPR-assoc_prot_Cas5"/>
</dbReference>
<dbReference type="Gene3D" id="3.30.70.2660">
    <property type="match status" value="1"/>
</dbReference>
<reference evidence="2" key="1">
    <citation type="submission" date="2019-08" db="EMBL/GenBank/DDBJ databases">
        <authorList>
            <person name="Kucharzyk K."/>
            <person name="Murdoch R.W."/>
            <person name="Higgins S."/>
            <person name="Loffler F."/>
        </authorList>
    </citation>
    <scope>NUCLEOTIDE SEQUENCE</scope>
</reference>
<dbReference type="EMBL" id="VSSQ01002382">
    <property type="protein sequence ID" value="MPM15079.1"/>
    <property type="molecule type" value="Genomic_DNA"/>
</dbReference>
<dbReference type="GO" id="GO:0043571">
    <property type="term" value="P:maintenance of CRISPR repeat elements"/>
    <property type="evidence" value="ECO:0007669"/>
    <property type="project" value="InterPro"/>
</dbReference>
<dbReference type="AlphaFoldDB" id="A0A644XG56"/>
<keyword evidence="1" id="KW-0051">Antiviral defense</keyword>
<dbReference type="GO" id="GO:0051607">
    <property type="term" value="P:defense response to virus"/>
    <property type="evidence" value="ECO:0007669"/>
    <property type="project" value="UniProtKB-KW"/>
</dbReference>
<dbReference type="Pfam" id="PF09704">
    <property type="entry name" value="Cas_Cas5d"/>
    <property type="match status" value="1"/>
</dbReference>
<name>A0A644XG56_9ZZZZ</name>
<gene>
    <name evidence="2" type="ORF">SDC9_61445</name>
</gene>
<evidence type="ECO:0000313" key="2">
    <source>
        <dbReference type="EMBL" id="MPM15079.1"/>
    </source>
</evidence>